<dbReference type="Proteomes" id="UP000824200">
    <property type="component" value="Unassembled WGS sequence"/>
</dbReference>
<keyword evidence="6 10" id="KW-0418">Kinase</keyword>
<keyword evidence="7 10" id="KW-0067">ATP-binding</keyword>
<feature type="binding site" evidence="9">
    <location>
        <begin position="177"/>
        <end position="180"/>
    </location>
    <ligand>
        <name>substrate</name>
    </ligand>
</feature>
<evidence type="ECO:0000313" key="13">
    <source>
        <dbReference type="Proteomes" id="UP000824200"/>
    </source>
</evidence>
<evidence type="ECO:0000256" key="2">
    <source>
        <dbReference type="ARBA" id="ARBA00012118"/>
    </source>
</evidence>
<dbReference type="Gene3D" id="3.30.60.20">
    <property type="match status" value="1"/>
</dbReference>
<evidence type="ECO:0000256" key="10">
    <source>
        <dbReference type="RuleBase" id="RU000544"/>
    </source>
</evidence>
<gene>
    <name evidence="12" type="ORF">IAC95_03700</name>
</gene>
<dbReference type="AlphaFoldDB" id="A0A9D1E3X7"/>
<dbReference type="Gene3D" id="3.40.50.300">
    <property type="entry name" value="P-loop containing nucleotide triphosphate hydrolases"/>
    <property type="match status" value="1"/>
</dbReference>
<reference evidence="12" key="2">
    <citation type="journal article" date="2021" name="PeerJ">
        <title>Extensive microbial diversity within the chicken gut microbiome revealed by metagenomics and culture.</title>
        <authorList>
            <person name="Gilroy R."/>
            <person name="Ravi A."/>
            <person name="Getino M."/>
            <person name="Pursley I."/>
            <person name="Horton D.L."/>
            <person name="Alikhan N.F."/>
            <person name="Baker D."/>
            <person name="Gharbi K."/>
            <person name="Hall N."/>
            <person name="Watson M."/>
            <person name="Adriaenssens E.M."/>
            <person name="Foster-Nyarko E."/>
            <person name="Jarju S."/>
            <person name="Secka A."/>
            <person name="Antonio M."/>
            <person name="Oren A."/>
            <person name="Chaudhuri R.R."/>
            <person name="La Ragione R."/>
            <person name="Hildebrand F."/>
            <person name="Pallen M.J."/>
        </authorList>
    </citation>
    <scope>NUCLEOTIDE SEQUENCE</scope>
    <source>
        <strain evidence="12">CHK121-14286</strain>
    </source>
</reference>
<evidence type="ECO:0000313" key="12">
    <source>
        <dbReference type="EMBL" id="HIR65965.1"/>
    </source>
</evidence>
<dbReference type="EC" id="2.7.1.21" evidence="2 10"/>
<comment type="caution">
    <text evidence="12">The sequence shown here is derived from an EMBL/GenBank/DDBJ whole genome shotgun (WGS) entry which is preliminary data.</text>
</comment>
<dbReference type="PANTHER" id="PTHR11441:SF0">
    <property type="entry name" value="THYMIDINE KINASE, CYTOSOLIC"/>
    <property type="match status" value="1"/>
</dbReference>
<keyword evidence="3 10" id="KW-0237">DNA synthesis</keyword>
<evidence type="ECO:0000256" key="6">
    <source>
        <dbReference type="ARBA" id="ARBA00022777"/>
    </source>
</evidence>
<evidence type="ECO:0000256" key="4">
    <source>
        <dbReference type="ARBA" id="ARBA00022679"/>
    </source>
</evidence>
<dbReference type="NCBIfam" id="NF003300">
    <property type="entry name" value="PRK04296.1-5"/>
    <property type="match status" value="1"/>
</dbReference>
<dbReference type="EMBL" id="DVHL01000029">
    <property type="protein sequence ID" value="HIR65965.1"/>
    <property type="molecule type" value="Genomic_DNA"/>
</dbReference>
<evidence type="ECO:0000256" key="11">
    <source>
        <dbReference type="RuleBase" id="RU004165"/>
    </source>
</evidence>
<evidence type="ECO:0000256" key="3">
    <source>
        <dbReference type="ARBA" id="ARBA00022634"/>
    </source>
</evidence>
<feature type="binding site" evidence="9">
    <location>
        <position position="185"/>
    </location>
    <ligand>
        <name>substrate</name>
    </ligand>
</feature>
<accession>A0A9D1E3X7</accession>
<evidence type="ECO:0000256" key="9">
    <source>
        <dbReference type="PIRSR" id="PIRSR035805-2"/>
    </source>
</evidence>
<evidence type="ECO:0000256" key="8">
    <source>
        <dbReference type="PIRSR" id="PIRSR035805-1"/>
    </source>
</evidence>
<comment type="catalytic activity">
    <reaction evidence="10">
        <text>thymidine + ATP = dTMP + ADP + H(+)</text>
        <dbReference type="Rhea" id="RHEA:19129"/>
        <dbReference type="ChEBI" id="CHEBI:15378"/>
        <dbReference type="ChEBI" id="CHEBI:17748"/>
        <dbReference type="ChEBI" id="CHEBI:30616"/>
        <dbReference type="ChEBI" id="CHEBI:63528"/>
        <dbReference type="ChEBI" id="CHEBI:456216"/>
        <dbReference type="EC" id="2.7.1.21"/>
    </reaction>
</comment>
<dbReference type="PANTHER" id="PTHR11441">
    <property type="entry name" value="THYMIDINE KINASE"/>
    <property type="match status" value="1"/>
</dbReference>
<name>A0A9D1E3X7_9BACT</name>
<feature type="active site" description="Proton acceptor" evidence="8">
    <location>
        <position position="98"/>
    </location>
</feature>
<dbReference type="PIRSF" id="PIRSF035805">
    <property type="entry name" value="TK_cell"/>
    <property type="match status" value="1"/>
</dbReference>
<dbReference type="SUPFAM" id="SSF57716">
    <property type="entry name" value="Glucocorticoid receptor-like (DNA-binding domain)"/>
    <property type="match status" value="1"/>
</dbReference>
<evidence type="ECO:0000256" key="1">
    <source>
        <dbReference type="ARBA" id="ARBA00007587"/>
    </source>
</evidence>
<reference evidence="12" key="1">
    <citation type="submission" date="2020-10" db="EMBL/GenBank/DDBJ databases">
        <authorList>
            <person name="Gilroy R."/>
        </authorList>
    </citation>
    <scope>NUCLEOTIDE SEQUENCE</scope>
    <source>
        <strain evidence="12">CHK121-14286</strain>
    </source>
</reference>
<dbReference type="GO" id="GO:0005524">
    <property type="term" value="F:ATP binding"/>
    <property type="evidence" value="ECO:0007669"/>
    <property type="project" value="UniProtKB-KW"/>
</dbReference>
<organism evidence="12 13">
    <name type="scientific">Candidatus Fimimonas gallinarum</name>
    <dbReference type="NCBI Taxonomy" id="2840821"/>
    <lineage>
        <taxon>Bacteria</taxon>
        <taxon>Pseudomonadati</taxon>
        <taxon>Myxococcota</taxon>
        <taxon>Myxococcia</taxon>
        <taxon>Myxococcales</taxon>
        <taxon>Cystobacterineae</taxon>
        <taxon>Myxococcaceae</taxon>
        <taxon>Myxococcaceae incertae sedis</taxon>
        <taxon>Candidatus Fimimonas</taxon>
    </lineage>
</organism>
<dbReference type="SUPFAM" id="SSF52540">
    <property type="entry name" value="P-loop containing nucleoside triphosphate hydrolases"/>
    <property type="match status" value="1"/>
</dbReference>
<comment type="similarity">
    <text evidence="1 11">Belongs to the thymidine kinase family.</text>
</comment>
<sequence length="204" mass="23237">MGELRKNASRLYFKYGTMGSSKSAQALMCKFNYEQKGMKVLLVKPSVDNRGDENDKPKVRSRIGLECECETVSPDDDFEKLFGKQCKEGVYDCIIVDEAQFCTEKQVDQLKQLTRFVPVLCYGLLTDFKCKLFEGSKRLVELADSLQEIKSVCRCGRKSNINARFVDGHCVDDGPVVLIGGDESYENMCYWCWQKELKKGKEKG</sequence>
<proteinExistence type="inferred from homology"/>
<dbReference type="Pfam" id="PF00265">
    <property type="entry name" value="TK"/>
    <property type="match status" value="1"/>
</dbReference>
<dbReference type="GO" id="GO:0071897">
    <property type="term" value="P:DNA biosynthetic process"/>
    <property type="evidence" value="ECO:0007669"/>
    <property type="project" value="UniProtKB-KW"/>
</dbReference>
<keyword evidence="4 10" id="KW-0808">Transferase</keyword>
<protein>
    <recommendedName>
        <fullName evidence="2 10">Thymidine kinase</fullName>
        <ecNumber evidence="2 10">2.7.1.21</ecNumber>
    </recommendedName>
</protein>
<dbReference type="InterPro" id="IPR001267">
    <property type="entry name" value="Thymidine_kinase"/>
</dbReference>
<evidence type="ECO:0000256" key="5">
    <source>
        <dbReference type="ARBA" id="ARBA00022741"/>
    </source>
</evidence>
<keyword evidence="5 10" id="KW-0547">Nucleotide-binding</keyword>
<dbReference type="GO" id="GO:0046104">
    <property type="term" value="P:thymidine metabolic process"/>
    <property type="evidence" value="ECO:0007669"/>
    <property type="project" value="TreeGrafter"/>
</dbReference>
<dbReference type="InterPro" id="IPR027417">
    <property type="entry name" value="P-loop_NTPase"/>
</dbReference>
<dbReference type="GO" id="GO:0004797">
    <property type="term" value="F:thymidine kinase activity"/>
    <property type="evidence" value="ECO:0007669"/>
    <property type="project" value="UniProtKB-EC"/>
</dbReference>
<evidence type="ECO:0000256" key="7">
    <source>
        <dbReference type="ARBA" id="ARBA00022840"/>
    </source>
</evidence>
<dbReference type="GO" id="GO:0005829">
    <property type="term" value="C:cytosol"/>
    <property type="evidence" value="ECO:0007669"/>
    <property type="project" value="TreeGrafter"/>
</dbReference>